<comment type="caution">
    <text evidence="3">The sequence shown here is derived from an EMBL/GenBank/DDBJ whole genome shotgun (WGS) entry which is preliminary data.</text>
</comment>
<keyword evidence="2" id="KW-0472">Membrane</keyword>
<feature type="region of interest" description="Disordered" evidence="1">
    <location>
        <begin position="23"/>
        <end position="49"/>
    </location>
</feature>
<feature type="compositionally biased region" description="Polar residues" evidence="1">
    <location>
        <begin position="26"/>
        <end position="37"/>
    </location>
</feature>
<evidence type="ECO:0000313" key="4">
    <source>
        <dbReference type="Proteomes" id="UP001604336"/>
    </source>
</evidence>
<organism evidence="3 4">
    <name type="scientific">Abeliophyllum distichum</name>
    <dbReference type="NCBI Taxonomy" id="126358"/>
    <lineage>
        <taxon>Eukaryota</taxon>
        <taxon>Viridiplantae</taxon>
        <taxon>Streptophyta</taxon>
        <taxon>Embryophyta</taxon>
        <taxon>Tracheophyta</taxon>
        <taxon>Spermatophyta</taxon>
        <taxon>Magnoliopsida</taxon>
        <taxon>eudicotyledons</taxon>
        <taxon>Gunneridae</taxon>
        <taxon>Pentapetalae</taxon>
        <taxon>asterids</taxon>
        <taxon>lamiids</taxon>
        <taxon>Lamiales</taxon>
        <taxon>Oleaceae</taxon>
        <taxon>Forsythieae</taxon>
        <taxon>Abeliophyllum</taxon>
    </lineage>
</organism>
<protein>
    <submittedName>
        <fullName evidence="3">Uncharacterized protein</fullName>
    </submittedName>
</protein>
<dbReference type="EMBL" id="JBFOLK010000003">
    <property type="protein sequence ID" value="KAL2523935.1"/>
    <property type="molecule type" value="Genomic_DNA"/>
</dbReference>
<keyword evidence="4" id="KW-1185">Reference proteome</keyword>
<dbReference type="Proteomes" id="UP001604336">
    <property type="component" value="Unassembled WGS sequence"/>
</dbReference>
<reference evidence="4" key="1">
    <citation type="submission" date="2024-07" db="EMBL/GenBank/DDBJ databases">
        <title>Two chromosome-level genome assemblies of Korean endemic species Abeliophyllum distichum and Forsythia ovata (Oleaceae).</title>
        <authorList>
            <person name="Jang H."/>
        </authorList>
    </citation>
    <scope>NUCLEOTIDE SEQUENCE [LARGE SCALE GENOMIC DNA]</scope>
</reference>
<evidence type="ECO:0000256" key="1">
    <source>
        <dbReference type="SAM" id="MobiDB-lite"/>
    </source>
</evidence>
<feature type="compositionally biased region" description="Low complexity" evidence="1">
    <location>
        <begin position="38"/>
        <end position="49"/>
    </location>
</feature>
<dbReference type="AlphaFoldDB" id="A0ABD1UFX0"/>
<dbReference type="PANTHER" id="PTHR36339">
    <property type="entry name" value="F23A5.5"/>
    <property type="match status" value="1"/>
</dbReference>
<accession>A0ABD1UFX0</accession>
<keyword evidence="2" id="KW-1133">Transmembrane helix</keyword>
<feature type="transmembrane region" description="Helical" evidence="2">
    <location>
        <begin position="85"/>
        <end position="106"/>
    </location>
</feature>
<name>A0ABD1UFX0_9LAMI</name>
<sequence length="109" mass="12123">MRRRILRGRSIWNRIPFSIRPFCSGPQKNSNNKPATISSNGNESSSSSLSQYGEQYKALNNLDFMTAAKILFTDQSKKKKFGLDFHLGTALLCLLAFIGCISRGSVCSQ</sequence>
<evidence type="ECO:0000313" key="3">
    <source>
        <dbReference type="EMBL" id="KAL2523935.1"/>
    </source>
</evidence>
<gene>
    <name evidence="3" type="ORF">Adt_08989</name>
</gene>
<dbReference type="PANTHER" id="PTHR36339:SF2">
    <property type="entry name" value="F23A5.5"/>
    <property type="match status" value="1"/>
</dbReference>
<evidence type="ECO:0000256" key="2">
    <source>
        <dbReference type="SAM" id="Phobius"/>
    </source>
</evidence>
<keyword evidence="2" id="KW-0812">Transmembrane</keyword>
<proteinExistence type="predicted"/>